<evidence type="ECO:0000256" key="2">
    <source>
        <dbReference type="ARBA" id="ARBA00022670"/>
    </source>
</evidence>
<feature type="chain" id="PRO_5012405619" description="Peptidase S8/S53 domain-containing protein" evidence="7">
    <location>
        <begin position="21"/>
        <end position="388"/>
    </location>
</feature>
<name>A0A2A9NJB0_9AGAR</name>
<evidence type="ECO:0000256" key="7">
    <source>
        <dbReference type="SAM" id="SignalP"/>
    </source>
</evidence>
<feature type="active site" description="Charge relay system" evidence="5">
    <location>
        <position position="179"/>
    </location>
</feature>
<dbReference type="Gene3D" id="3.30.70.80">
    <property type="entry name" value="Peptidase S8 propeptide/proteinase inhibitor I9"/>
    <property type="match status" value="1"/>
</dbReference>
<evidence type="ECO:0000313" key="11">
    <source>
        <dbReference type="Proteomes" id="UP000242287"/>
    </source>
</evidence>
<keyword evidence="3 5" id="KW-0378">Hydrolase</keyword>
<dbReference type="Pfam" id="PF05922">
    <property type="entry name" value="Inhibitor_I9"/>
    <property type="match status" value="1"/>
</dbReference>
<feature type="domain" description="Inhibitor I9" evidence="9">
    <location>
        <begin position="58"/>
        <end position="100"/>
    </location>
</feature>
<feature type="signal peptide" evidence="7">
    <location>
        <begin position="1"/>
        <end position="20"/>
    </location>
</feature>
<dbReference type="InterPro" id="IPR000209">
    <property type="entry name" value="Peptidase_S8/S53_dom"/>
</dbReference>
<dbReference type="PROSITE" id="PS00138">
    <property type="entry name" value="SUBTILASE_SER"/>
    <property type="match status" value="1"/>
</dbReference>
<evidence type="ECO:0000259" key="8">
    <source>
        <dbReference type="Pfam" id="PF00082"/>
    </source>
</evidence>
<gene>
    <name evidence="10" type="ORF">AMATHDRAFT_6424</name>
</gene>
<evidence type="ECO:0000313" key="10">
    <source>
        <dbReference type="EMBL" id="PFH47792.1"/>
    </source>
</evidence>
<keyword evidence="7" id="KW-0732">Signal</keyword>
<protein>
    <recommendedName>
        <fullName evidence="12">Peptidase S8/S53 domain-containing protein</fullName>
    </recommendedName>
</protein>
<dbReference type="EMBL" id="KZ302092">
    <property type="protein sequence ID" value="PFH47792.1"/>
    <property type="molecule type" value="Genomic_DNA"/>
</dbReference>
<evidence type="ECO:0000256" key="5">
    <source>
        <dbReference type="PROSITE-ProRule" id="PRU01240"/>
    </source>
</evidence>
<dbReference type="PANTHER" id="PTHR43806">
    <property type="entry name" value="PEPTIDASE S8"/>
    <property type="match status" value="1"/>
</dbReference>
<dbReference type="OrthoDB" id="19448at2759"/>
<dbReference type="PROSITE" id="PS00136">
    <property type="entry name" value="SUBTILASE_ASP"/>
    <property type="match status" value="1"/>
</dbReference>
<dbReference type="PANTHER" id="PTHR43806:SF11">
    <property type="entry name" value="CEREVISIN-RELATED"/>
    <property type="match status" value="1"/>
</dbReference>
<reference evidence="10 11" key="1">
    <citation type="submission" date="2014-02" db="EMBL/GenBank/DDBJ databases">
        <title>Transposable element dynamics among asymbiotic and ectomycorrhizal Amanita fungi.</title>
        <authorList>
            <consortium name="DOE Joint Genome Institute"/>
            <person name="Hess J."/>
            <person name="Skrede I."/>
            <person name="Wolfe B."/>
            <person name="LaButti K."/>
            <person name="Ohm R.A."/>
            <person name="Grigoriev I.V."/>
            <person name="Pringle A."/>
        </authorList>
    </citation>
    <scope>NUCLEOTIDE SEQUENCE [LARGE SCALE GENOMIC DNA]</scope>
    <source>
        <strain evidence="10 11">SKay4041</strain>
    </source>
</reference>
<dbReference type="InterPro" id="IPR037045">
    <property type="entry name" value="S8pro/Inhibitor_I9_sf"/>
</dbReference>
<evidence type="ECO:0000256" key="1">
    <source>
        <dbReference type="ARBA" id="ARBA00011073"/>
    </source>
</evidence>
<evidence type="ECO:0000256" key="3">
    <source>
        <dbReference type="ARBA" id="ARBA00022801"/>
    </source>
</evidence>
<dbReference type="SUPFAM" id="SSF52743">
    <property type="entry name" value="Subtilisin-like"/>
    <property type="match status" value="1"/>
</dbReference>
<dbReference type="PROSITE" id="PS00137">
    <property type="entry name" value="SUBTILASE_HIS"/>
    <property type="match status" value="1"/>
</dbReference>
<dbReference type="FunFam" id="3.40.50.200:FF:000007">
    <property type="entry name" value="Subtilisin-like serine protease"/>
    <property type="match status" value="1"/>
</dbReference>
<dbReference type="SUPFAM" id="SSF54897">
    <property type="entry name" value="Protease propeptides/inhibitors"/>
    <property type="match status" value="1"/>
</dbReference>
<dbReference type="Gene3D" id="3.40.50.200">
    <property type="entry name" value="Peptidase S8/S53 domain"/>
    <property type="match status" value="1"/>
</dbReference>
<dbReference type="PRINTS" id="PR00723">
    <property type="entry name" value="SUBTILISIN"/>
</dbReference>
<dbReference type="InterPro" id="IPR023828">
    <property type="entry name" value="Peptidase_S8_Ser-AS"/>
</dbReference>
<evidence type="ECO:0008006" key="12">
    <source>
        <dbReference type="Google" id="ProtNLM"/>
    </source>
</evidence>
<dbReference type="GO" id="GO:0004252">
    <property type="term" value="F:serine-type endopeptidase activity"/>
    <property type="evidence" value="ECO:0007669"/>
    <property type="project" value="UniProtKB-UniRule"/>
</dbReference>
<evidence type="ECO:0000259" key="9">
    <source>
        <dbReference type="Pfam" id="PF05922"/>
    </source>
</evidence>
<dbReference type="InterPro" id="IPR010259">
    <property type="entry name" value="S8pro/Inhibitor_I9"/>
</dbReference>
<feature type="active site" description="Charge relay system" evidence="5">
    <location>
        <position position="334"/>
    </location>
</feature>
<dbReference type="InterPro" id="IPR050131">
    <property type="entry name" value="Peptidase_S8_subtilisin-like"/>
</dbReference>
<dbReference type="GO" id="GO:0006508">
    <property type="term" value="P:proteolysis"/>
    <property type="evidence" value="ECO:0007669"/>
    <property type="project" value="UniProtKB-KW"/>
</dbReference>
<dbReference type="InterPro" id="IPR015500">
    <property type="entry name" value="Peptidase_S8_subtilisin-rel"/>
</dbReference>
<feature type="domain" description="Peptidase S8/S53" evidence="8">
    <location>
        <begin position="139"/>
        <end position="370"/>
    </location>
</feature>
<dbReference type="InterPro" id="IPR022398">
    <property type="entry name" value="Peptidase_S8_His-AS"/>
</dbReference>
<dbReference type="InterPro" id="IPR023827">
    <property type="entry name" value="Peptidase_S8_Asp-AS"/>
</dbReference>
<dbReference type="InterPro" id="IPR034193">
    <property type="entry name" value="PCSK9_ProteinaseK-like"/>
</dbReference>
<keyword evidence="4 5" id="KW-0720">Serine protease</keyword>
<sequence length="388" mass="40300">MLLSFLSILTLFSASLPVLGVPTPLRDVTKYNGETTGRYIVRVKDGVSKADLVGQVRANASVTHEWGIVNGFVGHLDEHTLNTLRAHEDVVSISEDGIAHITTSETNAPWGLQRISQIPKLSTTNTDTLTFNYTYTATGSGVDIYIVDTGIFVEHSEFNGRAKWGMAVGSFAMVDGNGHGTHCAGVAAGTQYGVAKQASLIAVKAMSDTGSGAISDIITGMDWVLTQVQSTKRPSIVSMSLVGGLALDLDAAVKSLTDAGIHVAVAAGNNDNYADFLSPARAPSAITVGAMSIEDAKADFSNYGNVLDVFAPGVNVISAWIGSTDATLEASGTSMATPHVAGLMAYLISRDKNVSPSTMSTKIASSAVQGALTGIPSGTPNLIAQIGH</sequence>
<dbReference type="STRING" id="703135.A0A2A9NJB0"/>
<dbReference type="InterPro" id="IPR036852">
    <property type="entry name" value="Peptidase_S8/S53_dom_sf"/>
</dbReference>
<feature type="active site" description="Charge relay system" evidence="5">
    <location>
        <position position="148"/>
    </location>
</feature>
<accession>A0A2A9NJB0</accession>
<dbReference type="GO" id="GO:0005615">
    <property type="term" value="C:extracellular space"/>
    <property type="evidence" value="ECO:0007669"/>
    <property type="project" value="TreeGrafter"/>
</dbReference>
<evidence type="ECO:0000256" key="6">
    <source>
        <dbReference type="RuleBase" id="RU003355"/>
    </source>
</evidence>
<dbReference type="CDD" id="cd04077">
    <property type="entry name" value="Peptidases_S8_PCSK9_ProteinaseK_like"/>
    <property type="match status" value="1"/>
</dbReference>
<dbReference type="AlphaFoldDB" id="A0A2A9NJB0"/>
<dbReference type="Proteomes" id="UP000242287">
    <property type="component" value="Unassembled WGS sequence"/>
</dbReference>
<keyword evidence="2 5" id="KW-0645">Protease</keyword>
<proteinExistence type="inferred from homology"/>
<evidence type="ECO:0000256" key="4">
    <source>
        <dbReference type="ARBA" id="ARBA00022825"/>
    </source>
</evidence>
<dbReference type="Pfam" id="PF00082">
    <property type="entry name" value="Peptidase_S8"/>
    <property type="match status" value="1"/>
</dbReference>
<comment type="similarity">
    <text evidence="1 5 6">Belongs to the peptidase S8 family.</text>
</comment>
<organism evidence="10 11">
    <name type="scientific">Amanita thiersii Skay4041</name>
    <dbReference type="NCBI Taxonomy" id="703135"/>
    <lineage>
        <taxon>Eukaryota</taxon>
        <taxon>Fungi</taxon>
        <taxon>Dikarya</taxon>
        <taxon>Basidiomycota</taxon>
        <taxon>Agaricomycotina</taxon>
        <taxon>Agaricomycetes</taxon>
        <taxon>Agaricomycetidae</taxon>
        <taxon>Agaricales</taxon>
        <taxon>Pluteineae</taxon>
        <taxon>Amanitaceae</taxon>
        <taxon>Amanita</taxon>
    </lineage>
</organism>
<keyword evidence="11" id="KW-1185">Reference proteome</keyword>
<dbReference type="PROSITE" id="PS51892">
    <property type="entry name" value="SUBTILASE"/>
    <property type="match status" value="1"/>
</dbReference>